<evidence type="ECO:0000259" key="1">
    <source>
        <dbReference type="Pfam" id="PF12275"/>
    </source>
</evidence>
<protein>
    <recommendedName>
        <fullName evidence="1">DUF3616 domain-containing protein</fullName>
    </recommendedName>
</protein>
<reference evidence="2" key="1">
    <citation type="submission" date="2018-06" db="EMBL/GenBank/DDBJ databases">
        <authorList>
            <person name="Zhirakovskaya E."/>
        </authorList>
    </citation>
    <scope>NUCLEOTIDE SEQUENCE</scope>
</reference>
<evidence type="ECO:0000313" key="2">
    <source>
        <dbReference type="EMBL" id="VAW49056.1"/>
    </source>
</evidence>
<organism evidence="2">
    <name type="scientific">hydrothermal vent metagenome</name>
    <dbReference type="NCBI Taxonomy" id="652676"/>
    <lineage>
        <taxon>unclassified sequences</taxon>
        <taxon>metagenomes</taxon>
        <taxon>ecological metagenomes</taxon>
    </lineage>
</organism>
<name>A0A3B0WXG3_9ZZZZ</name>
<dbReference type="InterPro" id="IPR022060">
    <property type="entry name" value="DUF3616"/>
</dbReference>
<proteinExistence type="predicted"/>
<gene>
    <name evidence="2" type="ORF">MNBD_GAMMA04-908</name>
</gene>
<dbReference type="Pfam" id="PF12275">
    <property type="entry name" value="DUF3616"/>
    <property type="match status" value="1"/>
</dbReference>
<accession>A0A3B0WXG3</accession>
<sequence length="304" mass="33474">MERQSCGHLYEPSGVIQLLDGRLLVVEDEKNNPISLLSLLTSERGGAASITPLQTSPPTVSGRSDLGVLADLEAVSIDNEGFVYAITSHSLTRKGKQSAAREKLVRFKVNGQFVSDVGVVLDLKSAIIKLDKALKKSSQVTDVKGDNGFSIEGMSFDQNKQKLLIGLRTPVVDKKAVLLVLKNPKAIFEKGVSPKFKKKPIYLDLDKGGIRAITFDTALNGYLILSRHEKKGKKFKLWFWDGKENQAPVRVRIKDKLDLSNAEGITPVLIGGEKKLMFVFDVGSATKRNKGCYAFLPYEQLKVN</sequence>
<dbReference type="AlphaFoldDB" id="A0A3B0WXG3"/>
<dbReference type="EMBL" id="UOFB01000316">
    <property type="protein sequence ID" value="VAW49056.1"/>
    <property type="molecule type" value="Genomic_DNA"/>
</dbReference>
<feature type="domain" description="DUF3616" evidence="1">
    <location>
        <begin position="145"/>
        <end position="216"/>
    </location>
</feature>